<accession>A0ABT4AQ14</accession>
<reference evidence="1 2" key="1">
    <citation type="submission" date="2022-11" db="EMBL/GenBank/DDBJ databases">
        <title>Minimal conservation of predation-associated metabolite biosynthetic gene clusters underscores biosynthetic potential of Myxococcota including descriptions for ten novel species: Archangium lansinium sp. nov., Myxococcus landrumus sp. nov., Nannocystis bai.</title>
        <authorList>
            <person name="Ahearne A."/>
            <person name="Stevens C."/>
            <person name="Phillips K."/>
        </authorList>
    </citation>
    <scope>NUCLEOTIDE SEQUENCE [LARGE SCALE GENOMIC DNA]</scope>
    <source>
        <strain evidence="1 2">MIWBW</strain>
    </source>
</reference>
<keyword evidence="2" id="KW-1185">Reference proteome</keyword>
<sequence length="83" mass="9467">MTLGDCEHLSWLKGLKVGDRVRVRPLPNGQFTFETYVTAVVRGGVAVNWELAAGYWQDKVRLFSTRTGKEKDVGTKRHYIMKP</sequence>
<protein>
    <submittedName>
        <fullName evidence="1">Uncharacterized protein</fullName>
    </submittedName>
</protein>
<dbReference type="EMBL" id="JAPNKA010000002">
    <property type="protein sequence ID" value="MCY1083787.1"/>
    <property type="molecule type" value="Genomic_DNA"/>
</dbReference>
<evidence type="ECO:0000313" key="2">
    <source>
        <dbReference type="Proteomes" id="UP001207654"/>
    </source>
</evidence>
<proteinExistence type="predicted"/>
<organism evidence="1 2">
    <name type="scientific">Archangium lansingense</name>
    <dbReference type="NCBI Taxonomy" id="2995310"/>
    <lineage>
        <taxon>Bacteria</taxon>
        <taxon>Pseudomonadati</taxon>
        <taxon>Myxococcota</taxon>
        <taxon>Myxococcia</taxon>
        <taxon>Myxococcales</taxon>
        <taxon>Cystobacterineae</taxon>
        <taxon>Archangiaceae</taxon>
        <taxon>Archangium</taxon>
    </lineage>
</organism>
<comment type="caution">
    <text evidence="1">The sequence shown here is derived from an EMBL/GenBank/DDBJ whole genome shotgun (WGS) entry which is preliminary data.</text>
</comment>
<dbReference type="RefSeq" id="WP_267542663.1">
    <property type="nucleotide sequence ID" value="NZ_JAPNKA010000002.1"/>
</dbReference>
<dbReference type="Proteomes" id="UP001207654">
    <property type="component" value="Unassembled WGS sequence"/>
</dbReference>
<name>A0ABT4AQ14_9BACT</name>
<gene>
    <name evidence="1" type="ORF">OV287_56040</name>
</gene>
<evidence type="ECO:0000313" key="1">
    <source>
        <dbReference type="EMBL" id="MCY1083787.1"/>
    </source>
</evidence>